<keyword evidence="2" id="KW-0378">Hydrolase</keyword>
<accession>A0AAQ3KNX3</accession>
<reference evidence="4 5" key="1">
    <citation type="submission" date="2023-10" db="EMBL/GenBank/DDBJ databases">
        <title>Chromosome-scale genome assembly provides insights into flower coloration mechanisms of Canna indica.</title>
        <authorList>
            <person name="Li C."/>
        </authorList>
    </citation>
    <scope>NUCLEOTIDE SEQUENCE [LARGE SCALE GENOMIC DNA]</scope>
    <source>
        <tissue evidence="4">Flower</tissue>
    </source>
</reference>
<evidence type="ECO:0000313" key="5">
    <source>
        <dbReference type="Proteomes" id="UP001327560"/>
    </source>
</evidence>
<dbReference type="GO" id="GO:0046856">
    <property type="term" value="P:phosphatidylinositol dephosphorylation"/>
    <property type="evidence" value="ECO:0007669"/>
    <property type="project" value="InterPro"/>
</dbReference>
<dbReference type="AlphaFoldDB" id="A0AAQ3KNX3"/>
<dbReference type="EMBL" id="CP136894">
    <property type="protein sequence ID" value="WOL09371.1"/>
    <property type="molecule type" value="Genomic_DNA"/>
</dbReference>
<dbReference type="PANTHER" id="PTHR45666">
    <property type="entry name" value="TYPE IV INOSITOL POLYPHOSPHATE 5-PHOSPHATASE 9"/>
    <property type="match status" value="1"/>
</dbReference>
<evidence type="ECO:0000259" key="3">
    <source>
        <dbReference type="SMART" id="SM00128"/>
    </source>
</evidence>
<feature type="domain" description="Inositol polyphosphate-related phosphatase" evidence="3">
    <location>
        <begin position="64"/>
        <end position="411"/>
    </location>
</feature>
<name>A0AAQ3KNX3_9LILI</name>
<dbReference type="SMART" id="SM00128">
    <property type="entry name" value="IPPc"/>
    <property type="match status" value="1"/>
</dbReference>
<dbReference type="InterPro" id="IPR036691">
    <property type="entry name" value="Endo/exonu/phosph_ase_sf"/>
</dbReference>
<dbReference type="GO" id="GO:0034485">
    <property type="term" value="F:phosphatidylinositol-3,4,5-trisphosphate 5-phosphatase activity"/>
    <property type="evidence" value="ECO:0007669"/>
    <property type="project" value="TreeGrafter"/>
</dbReference>
<protein>
    <submittedName>
        <fullName evidence="4">Type IV inositol polyphosphate 5-phosphatase 9-like</fullName>
    </submittedName>
</protein>
<dbReference type="Proteomes" id="UP001327560">
    <property type="component" value="Chromosome 5"/>
</dbReference>
<dbReference type="GO" id="GO:0004439">
    <property type="term" value="F:phosphatidylinositol-4,5-bisphosphate 5-phosphatase activity"/>
    <property type="evidence" value="ECO:0007669"/>
    <property type="project" value="TreeGrafter"/>
</dbReference>
<dbReference type="GO" id="GO:0004445">
    <property type="term" value="F:inositol-polyphosphate 5-phosphatase activity"/>
    <property type="evidence" value="ECO:0007669"/>
    <property type="project" value="InterPro"/>
</dbReference>
<evidence type="ECO:0000313" key="4">
    <source>
        <dbReference type="EMBL" id="WOL09371.1"/>
    </source>
</evidence>
<dbReference type="Gene3D" id="3.60.10.10">
    <property type="entry name" value="Endonuclease/exonuclease/phosphatase"/>
    <property type="match status" value="1"/>
</dbReference>
<evidence type="ECO:0000256" key="2">
    <source>
        <dbReference type="ARBA" id="ARBA00022801"/>
    </source>
</evidence>
<dbReference type="InterPro" id="IPR045849">
    <property type="entry name" value="IP5P_plant"/>
</dbReference>
<evidence type="ECO:0000256" key="1">
    <source>
        <dbReference type="ARBA" id="ARBA00010768"/>
    </source>
</evidence>
<keyword evidence="5" id="KW-1185">Reference proteome</keyword>
<comment type="similarity">
    <text evidence="1">Belongs to the inositol polyphosphate 5-phosphatase family.</text>
</comment>
<proteinExistence type="inferred from homology"/>
<organism evidence="4 5">
    <name type="scientific">Canna indica</name>
    <name type="common">Indian-shot</name>
    <dbReference type="NCBI Taxonomy" id="4628"/>
    <lineage>
        <taxon>Eukaryota</taxon>
        <taxon>Viridiplantae</taxon>
        <taxon>Streptophyta</taxon>
        <taxon>Embryophyta</taxon>
        <taxon>Tracheophyta</taxon>
        <taxon>Spermatophyta</taxon>
        <taxon>Magnoliopsida</taxon>
        <taxon>Liliopsida</taxon>
        <taxon>Zingiberales</taxon>
        <taxon>Cannaceae</taxon>
        <taxon>Canna</taxon>
    </lineage>
</organism>
<gene>
    <name evidence="4" type="ORF">Cni_G18124</name>
</gene>
<sequence>MWSGLVTDKLMQCLSCFNCCAAADIPRFPTTSSSVEPPNWDQITERKKSSCKDHHHHHRPKETLNYKLFAGTWNVGGAAPPDDLNLEEWLNTRNDPCDIYVLGFQEIVPLSARNVLGRRKSSRKITSKWNSLIGSALNKDGVQLTKRRRRRRRDQMAKVGDHSEQRLLPVTRSGGCGEDFHCILRKQMVGIFVSVWVRGDLRRCVRNLAVCCVGCGIMGCLGNKGSISVRFCLHETSFCFVCCHLASGNGEGDQLQRSSDAMKILSRTSFPHHAPPLHLPRKILDHDRVILLGDLNYRISLPDATTLSLVEQKNWDMLLEKDQLRAEASAGQVFDGWLEGTVAFAPTYKYYPNSDEYYGRIKGKKRAPAWCDRIIWRGDGIKQKQYGRWESRLSDHRPVRSVFSVEAEVVRGLKSLRIEASSCTMD</sequence>
<dbReference type="Pfam" id="PF22669">
    <property type="entry name" value="Exo_endo_phos2"/>
    <property type="match status" value="1"/>
</dbReference>
<dbReference type="InterPro" id="IPR000300">
    <property type="entry name" value="IPPc"/>
</dbReference>
<dbReference type="PANTHER" id="PTHR45666:SF18">
    <property type="entry name" value="TYPE IV INOSITOL POLYPHOSPHATE 5-PHOSPHATASE 9"/>
    <property type="match status" value="1"/>
</dbReference>
<dbReference type="SUPFAM" id="SSF56219">
    <property type="entry name" value="DNase I-like"/>
    <property type="match status" value="1"/>
</dbReference>